<evidence type="ECO:0000313" key="2">
    <source>
        <dbReference type="Proteomes" id="UP000780801"/>
    </source>
</evidence>
<protein>
    <submittedName>
        <fullName evidence="1">Uncharacterized protein</fullName>
    </submittedName>
</protein>
<proteinExistence type="predicted"/>
<name>A0A9P6FUR7_9FUNG</name>
<dbReference type="AlphaFoldDB" id="A0A9P6FUR7"/>
<feature type="non-terminal residue" evidence="1">
    <location>
        <position position="57"/>
    </location>
</feature>
<organism evidence="1 2">
    <name type="scientific">Lunasporangiospora selenospora</name>
    <dbReference type="NCBI Taxonomy" id="979761"/>
    <lineage>
        <taxon>Eukaryota</taxon>
        <taxon>Fungi</taxon>
        <taxon>Fungi incertae sedis</taxon>
        <taxon>Mucoromycota</taxon>
        <taxon>Mortierellomycotina</taxon>
        <taxon>Mortierellomycetes</taxon>
        <taxon>Mortierellales</taxon>
        <taxon>Mortierellaceae</taxon>
        <taxon>Lunasporangiospora</taxon>
    </lineage>
</organism>
<reference evidence="1" key="1">
    <citation type="journal article" date="2020" name="Fungal Divers.">
        <title>Resolving the Mortierellaceae phylogeny through synthesis of multi-gene phylogenetics and phylogenomics.</title>
        <authorList>
            <person name="Vandepol N."/>
            <person name="Liber J."/>
            <person name="Desiro A."/>
            <person name="Na H."/>
            <person name="Kennedy M."/>
            <person name="Barry K."/>
            <person name="Grigoriev I.V."/>
            <person name="Miller A.N."/>
            <person name="O'Donnell K."/>
            <person name="Stajich J.E."/>
            <person name="Bonito G."/>
        </authorList>
    </citation>
    <scope>NUCLEOTIDE SEQUENCE</scope>
    <source>
        <strain evidence="1">KOD1015</strain>
    </source>
</reference>
<dbReference type="Proteomes" id="UP000780801">
    <property type="component" value="Unassembled WGS sequence"/>
</dbReference>
<dbReference type="EMBL" id="JAABOA010001137">
    <property type="protein sequence ID" value="KAF9582213.1"/>
    <property type="molecule type" value="Genomic_DNA"/>
</dbReference>
<evidence type="ECO:0000313" key="1">
    <source>
        <dbReference type="EMBL" id="KAF9582213.1"/>
    </source>
</evidence>
<keyword evidence="2" id="KW-1185">Reference proteome</keyword>
<sequence length="57" mass="6314">MVSSTNGRSVDVDHAAERTDSLPLDSFHQVFAMAKTIMTTHIESELQADQILSNFYG</sequence>
<gene>
    <name evidence="1" type="ORF">BGW38_000502</name>
</gene>
<comment type="caution">
    <text evidence="1">The sequence shown here is derived from an EMBL/GenBank/DDBJ whole genome shotgun (WGS) entry which is preliminary data.</text>
</comment>
<accession>A0A9P6FUR7</accession>